<comment type="caution">
    <text evidence="2">The sequence shown here is derived from an EMBL/GenBank/DDBJ whole genome shotgun (WGS) entry which is preliminary data.</text>
</comment>
<reference evidence="3" key="1">
    <citation type="submission" date="2017-08" db="EMBL/GenBank/DDBJ databases">
        <title>A dynamic microbial community with high functional redundancy inhabits the cold, oxic subseafloor aquifer.</title>
        <authorList>
            <person name="Tully B.J."/>
            <person name="Wheat C.G."/>
            <person name="Glazer B.T."/>
            <person name="Huber J.A."/>
        </authorList>
    </citation>
    <scope>NUCLEOTIDE SEQUENCE [LARGE SCALE GENOMIC DNA]</scope>
</reference>
<protein>
    <recommendedName>
        <fullName evidence="4">DUF4198 domain-containing protein</fullName>
    </recommendedName>
</protein>
<keyword evidence="1" id="KW-0732">Signal</keyword>
<proteinExistence type="predicted"/>
<feature type="chain" id="PRO_5013014832" description="DUF4198 domain-containing protein" evidence="1">
    <location>
        <begin position="26"/>
        <end position="312"/>
    </location>
</feature>
<sequence length="312" mass="34093">MRQYQKTFALLAFALTAVFSLTAQAQSADNGRFLSLAPPSGLPIIPVMEGWIANPDGTVSFSFGFINRNDVPVDIPVGTANYIEPAKYSGMQPTHFPAGRSTGLFTVTVPADEANDDIWWYIKTGSEEALKVPGRYGIGAYELDFILPRPQGAMQPLAGFGEDGQRSAGLFAQVGEYQGTVRVGEPVVFTANVEDISVRDTTDPRFLEPISIGVQFRKYQGPGMVEFTHHESTAIPENPYEEDDRRFRFFREITPGQVKVEGGSGLAHVIATFSEPGEYIIHTKVDNFGGPDSSNGDQCCWTNIVQKVTVSP</sequence>
<evidence type="ECO:0000313" key="2">
    <source>
        <dbReference type="EMBL" id="PCI77325.1"/>
    </source>
</evidence>
<dbReference type="EMBL" id="NVUL01000046">
    <property type="protein sequence ID" value="PCI77325.1"/>
    <property type="molecule type" value="Genomic_DNA"/>
</dbReference>
<organism evidence="2 3">
    <name type="scientific">SAR86 cluster bacterium</name>
    <dbReference type="NCBI Taxonomy" id="2030880"/>
    <lineage>
        <taxon>Bacteria</taxon>
        <taxon>Pseudomonadati</taxon>
        <taxon>Pseudomonadota</taxon>
        <taxon>Gammaproteobacteria</taxon>
        <taxon>SAR86 cluster</taxon>
    </lineage>
</organism>
<gene>
    <name evidence="2" type="ORF">COB20_08220</name>
</gene>
<dbReference type="Proteomes" id="UP000218767">
    <property type="component" value="Unassembled WGS sequence"/>
</dbReference>
<evidence type="ECO:0000313" key="3">
    <source>
        <dbReference type="Proteomes" id="UP000218767"/>
    </source>
</evidence>
<feature type="signal peptide" evidence="1">
    <location>
        <begin position="1"/>
        <end position="25"/>
    </location>
</feature>
<accession>A0A2A4X5K5</accession>
<dbReference type="AlphaFoldDB" id="A0A2A4X5K5"/>
<evidence type="ECO:0008006" key="4">
    <source>
        <dbReference type="Google" id="ProtNLM"/>
    </source>
</evidence>
<name>A0A2A4X5K5_9GAMM</name>
<evidence type="ECO:0000256" key="1">
    <source>
        <dbReference type="SAM" id="SignalP"/>
    </source>
</evidence>